<feature type="region of interest" description="Disordered" evidence="2">
    <location>
        <begin position="310"/>
        <end position="339"/>
    </location>
</feature>
<dbReference type="EMBL" id="ONZQ02000022">
    <property type="protein sequence ID" value="SPO07591.1"/>
    <property type="molecule type" value="Genomic_DNA"/>
</dbReference>
<sequence>MQYDYDSDETISDASSDDGPATPPPSPGNYDARGLAETDEVTEDARSSGEGIPGVISNRSESEREGNTEVHESPSTPSSIRQDLEETSSPIDAGEPDPKSHAEHGMEPLPVIEPHDTKDESLSPHRPNSSSSTTPVARVGYLARSMLFSSRLRLPSRGNPRRRRQALPRTIRSLQLVHTPTRIQTHRLAQRTKARESRWAGVFRATADEKMRAGYNPGDGHRVAAFAILGGHRTMDWVEDAQLRYWFARGAGWNRSRGVRMMMALMREAQDEVQAVEDAYLDDEAKRYADEMEMYGEVEDFEYHPEDDVDGRVEHASTGEGVESALEDAEEEGAGAAWEDIELIEFEDADIGVGEGVEMEDEDMIEVQRAR</sequence>
<gene>
    <name evidence="3" type="ORF">DNG_10286</name>
</gene>
<proteinExistence type="predicted"/>
<name>A0AAE8T069_9PEZI</name>
<dbReference type="AlphaFoldDB" id="A0AAE8T069"/>
<accession>A0AAE8T069</accession>
<protein>
    <submittedName>
        <fullName evidence="3">Uncharacterized protein</fullName>
    </submittedName>
</protein>
<feature type="compositionally biased region" description="Acidic residues" evidence="2">
    <location>
        <begin position="325"/>
        <end position="339"/>
    </location>
</feature>
<feature type="compositionally biased region" description="Basic and acidic residues" evidence="2">
    <location>
        <begin position="60"/>
        <end position="72"/>
    </location>
</feature>
<feature type="coiled-coil region" evidence="1">
    <location>
        <begin position="259"/>
        <end position="286"/>
    </location>
</feature>
<keyword evidence="4" id="KW-1185">Reference proteome</keyword>
<comment type="caution">
    <text evidence="3">The sequence shown here is derived from an EMBL/GenBank/DDBJ whole genome shotgun (WGS) entry which is preliminary data.</text>
</comment>
<keyword evidence="1" id="KW-0175">Coiled coil</keyword>
<feature type="compositionally biased region" description="Acidic residues" evidence="2">
    <location>
        <begin position="1"/>
        <end position="11"/>
    </location>
</feature>
<evidence type="ECO:0000313" key="3">
    <source>
        <dbReference type="EMBL" id="SPO07591.1"/>
    </source>
</evidence>
<evidence type="ECO:0000313" key="4">
    <source>
        <dbReference type="Proteomes" id="UP001187682"/>
    </source>
</evidence>
<feature type="compositionally biased region" description="Basic and acidic residues" evidence="2">
    <location>
        <begin position="96"/>
        <end position="106"/>
    </location>
</feature>
<organism evidence="3 4">
    <name type="scientific">Cephalotrichum gorgonifer</name>
    <dbReference type="NCBI Taxonomy" id="2041049"/>
    <lineage>
        <taxon>Eukaryota</taxon>
        <taxon>Fungi</taxon>
        <taxon>Dikarya</taxon>
        <taxon>Ascomycota</taxon>
        <taxon>Pezizomycotina</taxon>
        <taxon>Sordariomycetes</taxon>
        <taxon>Hypocreomycetidae</taxon>
        <taxon>Microascales</taxon>
        <taxon>Microascaceae</taxon>
        <taxon>Cephalotrichum</taxon>
    </lineage>
</organism>
<feature type="region of interest" description="Disordered" evidence="2">
    <location>
        <begin position="352"/>
        <end position="371"/>
    </location>
</feature>
<evidence type="ECO:0000256" key="1">
    <source>
        <dbReference type="SAM" id="Coils"/>
    </source>
</evidence>
<feature type="region of interest" description="Disordered" evidence="2">
    <location>
        <begin position="1"/>
        <end position="137"/>
    </location>
</feature>
<dbReference type="Proteomes" id="UP001187682">
    <property type="component" value="Unassembled WGS sequence"/>
</dbReference>
<evidence type="ECO:0000256" key="2">
    <source>
        <dbReference type="SAM" id="MobiDB-lite"/>
    </source>
</evidence>
<feature type="compositionally biased region" description="Basic and acidic residues" evidence="2">
    <location>
        <begin position="113"/>
        <end position="123"/>
    </location>
</feature>
<feature type="compositionally biased region" description="Low complexity" evidence="2">
    <location>
        <begin position="124"/>
        <end position="135"/>
    </location>
</feature>
<reference evidence="3" key="1">
    <citation type="submission" date="2018-03" db="EMBL/GenBank/DDBJ databases">
        <authorList>
            <person name="Guldener U."/>
        </authorList>
    </citation>
    <scope>NUCLEOTIDE SEQUENCE</scope>
</reference>